<evidence type="ECO:0000256" key="10">
    <source>
        <dbReference type="ARBA" id="ARBA00023201"/>
    </source>
</evidence>
<keyword evidence="11 12" id="KW-0407">Ion channel</keyword>
<evidence type="ECO:0000313" key="15">
    <source>
        <dbReference type="Proteomes" id="UP000677054"/>
    </source>
</evidence>
<dbReference type="PANTHER" id="PTHR11690:SF248">
    <property type="entry name" value="PICKPOCKET 17, ISOFORM A"/>
    <property type="match status" value="1"/>
</dbReference>
<evidence type="ECO:0000256" key="4">
    <source>
        <dbReference type="ARBA" id="ARBA00022461"/>
    </source>
</evidence>
<keyword evidence="3 12" id="KW-0813">Transport</keyword>
<organism evidence="14">
    <name type="scientific">Darwinula stevensoni</name>
    <dbReference type="NCBI Taxonomy" id="69355"/>
    <lineage>
        <taxon>Eukaryota</taxon>
        <taxon>Metazoa</taxon>
        <taxon>Ecdysozoa</taxon>
        <taxon>Arthropoda</taxon>
        <taxon>Crustacea</taxon>
        <taxon>Oligostraca</taxon>
        <taxon>Ostracoda</taxon>
        <taxon>Podocopa</taxon>
        <taxon>Podocopida</taxon>
        <taxon>Darwinulocopina</taxon>
        <taxon>Darwinuloidea</taxon>
        <taxon>Darwinulidae</taxon>
        <taxon>Darwinula</taxon>
    </lineage>
</organism>
<keyword evidence="9 13" id="KW-0472">Membrane</keyword>
<evidence type="ECO:0000256" key="13">
    <source>
        <dbReference type="SAM" id="Phobius"/>
    </source>
</evidence>
<comment type="similarity">
    <text evidence="2 12">Belongs to the amiloride-sensitive sodium channel (TC 1.A.6) family.</text>
</comment>
<dbReference type="Pfam" id="PF00858">
    <property type="entry name" value="ASC"/>
    <property type="match status" value="2"/>
</dbReference>
<evidence type="ECO:0000256" key="3">
    <source>
        <dbReference type="ARBA" id="ARBA00022448"/>
    </source>
</evidence>
<dbReference type="GO" id="GO:0015280">
    <property type="term" value="F:ligand-gated sodium channel activity"/>
    <property type="evidence" value="ECO:0007669"/>
    <property type="project" value="TreeGrafter"/>
</dbReference>
<dbReference type="AlphaFoldDB" id="A0A7R8X8B6"/>
<name>A0A7R8X8B6_9CRUS</name>
<dbReference type="PANTHER" id="PTHR11690">
    <property type="entry name" value="AMILORIDE-SENSITIVE SODIUM CHANNEL-RELATED"/>
    <property type="match status" value="1"/>
</dbReference>
<evidence type="ECO:0000256" key="5">
    <source>
        <dbReference type="ARBA" id="ARBA00022692"/>
    </source>
</evidence>
<evidence type="ECO:0000256" key="6">
    <source>
        <dbReference type="ARBA" id="ARBA00022989"/>
    </source>
</evidence>
<comment type="subcellular location">
    <subcellularLocation>
        <location evidence="1">Membrane</location>
        <topology evidence="1">Multi-pass membrane protein</topology>
    </subcellularLocation>
</comment>
<dbReference type="EMBL" id="LR900502">
    <property type="protein sequence ID" value="CAD7245906.1"/>
    <property type="molecule type" value="Genomic_DNA"/>
</dbReference>
<dbReference type="EMBL" id="CAJPEV010000985">
    <property type="protein sequence ID" value="CAG0889937.1"/>
    <property type="molecule type" value="Genomic_DNA"/>
</dbReference>
<dbReference type="GO" id="GO:0005886">
    <property type="term" value="C:plasma membrane"/>
    <property type="evidence" value="ECO:0007669"/>
    <property type="project" value="TreeGrafter"/>
</dbReference>
<gene>
    <name evidence="14" type="ORF">DSTB1V02_LOCUS5772</name>
</gene>
<evidence type="ECO:0000256" key="12">
    <source>
        <dbReference type="RuleBase" id="RU000679"/>
    </source>
</evidence>
<protein>
    <submittedName>
        <fullName evidence="14">Uncharacterized protein</fullName>
    </submittedName>
</protein>
<keyword evidence="15" id="KW-1185">Reference proteome</keyword>
<dbReference type="OrthoDB" id="6238402at2759"/>
<keyword evidence="4 12" id="KW-0894">Sodium channel</keyword>
<evidence type="ECO:0000256" key="11">
    <source>
        <dbReference type="ARBA" id="ARBA00023303"/>
    </source>
</evidence>
<accession>A0A7R8X8B6</accession>
<evidence type="ECO:0000256" key="2">
    <source>
        <dbReference type="ARBA" id="ARBA00007193"/>
    </source>
</evidence>
<feature type="transmembrane region" description="Helical" evidence="13">
    <location>
        <begin position="45"/>
        <end position="66"/>
    </location>
</feature>
<keyword evidence="8 12" id="KW-0406">Ion transport</keyword>
<keyword evidence="7" id="KW-0915">Sodium</keyword>
<evidence type="ECO:0000313" key="14">
    <source>
        <dbReference type="EMBL" id="CAD7245906.1"/>
    </source>
</evidence>
<dbReference type="InterPro" id="IPR001873">
    <property type="entry name" value="ENaC"/>
</dbReference>
<feature type="transmembrane region" description="Helical" evidence="13">
    <location>
        <begin position="597"/>
        <end position="622"/>
    </location>
</feature>
<reference evidence="14" key="1">
    <citation type="submission" date="2020-11" db="EMBL/GenBank/DDBJ databases">
        <authorList>
            <person name="Tran Van P."/>
        </authorList>
    </citation>
    <scope>NUCLEOTIDE SEQUENCE</scope>
</reference>
<keyword evidence="5 12" id="KW-0812">Transmembrane</keyword>
<keyword evidence="6 13" id="KW-1133">Transmembrane helix</keyword>
<dbReference type="Gene3D" id="1.10.287.770">
    <property type="entry name" value="YojJ-like"/>
    <property type="match status" value="1"/>
</dbReference>
<evidence type="ECO:0000256" key="9">
    <source>
        <dbReference type="ARBA" id="ARBA00023136"/>
    </source>
</evidence>
<keyword evidence="10 12" id="KW-0739">Sodium transport</keyword>
<proteinExistence type="inferred from homology"/>
<dbReference type="PRINTS" id="PR01078">
    <property type="entry name" value="AMINACHANNEL"/>
</dbReference>
<dbReference type="Gene3D" id="2.60.470.10">
    <property type="entry name" value="Acid-sensing ion channels like domains"/>
    <property type="match status" value="1"/>
</dbReference>
<evidence type="ECO:0000256" key="8">
    <source>
        <dbReference type="ARBA" id="ARBA00023065"/>
    </source>
</evidence>
<sequence>MAGRGEEENETPCSSFNNTWLRCAEETTINGLLHAVRYQNPLRKLLWFSLFVSGMTLTTLSVWGIASDYLSYPIVTTVSVSPEPSLEFPAVTVCNSSPVDCYRLAKFRSEYPRLWRLSGCRVRLDRGLLDWVRKRPNADLGLLRQALLSFRAEKEKEGTLNEVFYQIGIRNESYFLPKSSSSLWDLVQGDLGLIDALFSLLSGEFLSGNLTVLLSLGSPGPTATEKFKDLLPPPPFFPFPEAGKEKRWTQLENLLTSEPRHLDLPGMFENWSVEASSEFNQKRDFMVEFLGIPEKIQELVVHRWNHLIIDCSFKGQNCYSEKNFLQFRASYLGACYAFNSAFNQHDPLAGKRRATVAGDDEIVRLPSPYRDECIGSWNETDFLPFYRGNRRPNNVTPDYDLVVRFVWSFHSVVLGTDEIVSDEVSMSFSNATGCAHRKQAICNITHLGIPFSNLQIFLSLFLSGEGGTSYGMGICADEEGERCEGGSDQQDMSICHCHASCLSKSYRITTSIATWPSTKYMRRYARKVMERHLTTDLPDLPPPSSPLSGLLTEVVRQRIREEFLRLDVSFQTLDLHSVAQHPRYDFKSLVSTIGGAMGVYLGLSIVNCVEILESLFFLLFALRSLCPKWKRAIVSPGDGKRL</sequence>
<dbReference type="Proteomes" id="UP000677054">
    <property type="component" value="Unassembled WGS sequence"/>
</dbReference>
<evidence type="ECO:0000256" key="7">
    <source>
        <dbReference type="ARBA" id="ARBA00023053"/>
    </source>
</evidence>
<evidence type="ECO:0000256" key="1">
    <source>
        <dbReference type="ARBA" id="ARBA00004141"/>
    </source>
</evidence>